<dbReference type="InterPro" id="IPR003819">
    <property type="entry name" value="TauD/TfdA-like"/>
</dbReference>
<accession>A0ABR4ERU3</accession>
<feature type="domain" description="TauD/TfdA-like" evidence="2">
    <location>
        <begin position="55"/>
        <end position="337"/>
    </location>
</feature>
<organism evidence="3 4">
    <name type="scientific">Diaporthe vaccinii</name>
    <dbReference type="NCBI Taxonomy" id="105482"/>
    <lineage>
        <taxon>Eukaryota</taxon>
        <taxon>Fungi</taxon>
        <taxon>Dikarya</taxon>
        <taxon>Ascomycota</taxon>
        <taxon>Pezizomycotina</taxon>
        <taxon>Sordariomycetes</taxon>
        <taxon>Sordariomycetidae</taxon>
        <taxon>Diaporthales</taxon>
        <taxon>Diaporthaceae</taxon>
        <taxon>Diaporthe</taxon>
        <taxon>Diaporthe eres species complex</taxon>
    </lineage>
</organism>
<dbReference type="Proteomes" id="UP001600888">
    <property type="component" value="Unassembled WGS sequence"/>
</dbReference>
<evidence type="ECO:0000313" key="4">
    <source>
        <dbReference type="Proteomes" id="UP001600888"/>
    </source>
</evidence>
<evidence type="ECO:0000313" key="3">
    <source>
        <dbReference type="EMBL" id="KAL2285158.1"/>
    </source>
</evidence>
<dbReference type="PANTHER" id="PTHR10696">
    <property type="entry name" value="GAMMA-BUTYROBETAINE HYDROXYLASE-RELATED"/>
    <property type="match status" value="1"/>
</dbReference>
<keyword evidence="4" id="KW-1185">Reference proteome</keyword>
<dbReference type="Pfam" id="PF02668">
    <property type="entry name" value="TauD"/>
    <property type="match status" value="1"/>
</dbReference>
<protein>
    <recommendedName>
        <fullName evidence="2">TauD/TfdA-like domain-containing protein</fullName>
    </recommendedName>
</protein>
<evidence type="ECO:0000259" key="2">
    <source>
        <dbReference type="Pfam" id="PF02668"/>
    </source>
</evidence>
<reference evidence="3 4" key="1">
    <citation type="submission" date="2024-03" db="EMBL/GenBank/DDBJ databases">
        <title>A high-quality draft genome sequence of Diaporthe vaccinii, a causative agent of upright dieback and viscid rot disease in cranberry plants.</title>
        <authorList>
            <person name="Sarrasin M."/>
            <person name="Lang B.F."/>
            <person name="Burger G."/>
        </authorList>
    </citation>
    <scope>NUCLEOTIDE SEQUENCE [LARGE SCALE GENOMIC DNA]</scope>
    <source>
        <strain evidence="3 4">IS7</strain>
    </source>
</reference>
<dbReference type="Gene3D" id="3.60.130.10">
    <property type="entry name" value="Clavaminate synthase-like"/>
    <property type="match status" value="1"/>
</dbReference>
<dbReference type="PANTHER" id="PTHR10696:SF21">
    <property type="entry name" value="TAUD_TFDA-LIKE DOMAIN-CONTAINING PROTEIN"/>
    <property type="match status" value="1"/>
</dbReference>
<comment type="caution">
    <text evidence="3">The sequence shown here is derived from an EMBL/GenBank/DDBJ whole genome shotgun (WGS) entry which is preliminary data.</text>
</comment>
<evidence type="ECO:0000256" key="1">
    <source>
        <dbReference type="ARBA" id="ARBA00023002"/>
    </source>
</evidence>
<dbReference type="InterPro" id="IPR042098">
    <property type="entry name" value="TauD-like_sf"/>
</dbReference>
<dbReference type="InterPro" id="IPR050411">
    <property type="entry name" value="AlphaKG_dependent_hydroxylases"/>
</dbReference>
<keyword evidence="1" id="KW-0560">Oxidoreductase</keyword>
<gene>
    <name evidence="3" type="ORF">FJTKL_08385</name>
</gene>
<name>A0ABR4ERU3_9PEZI</name>
<proteinExistence type="predicted"/>
<dbReference type="EMBL" id="JBAWTH010000032">
    <property type="protein sequence ID" value="KAL2285158.1"/>
    <property type="molecule type" value="Genomic_DNA"/>
</dbReference>
<dbReference type="SUPFAM" id="SSF51197">
    <property type="entry name" value="Clavaminate synthase-like"/>
    <property type="match status" value="1"/>
</dbReference>
<sequence>MSAVPDLSPAQVGRIAPQKHFDIDGATVSFPLVLTPGNSEPNTPTATLATTEAVAAWITRNHTQLVELTKTHGAILLRDFCPPISTAADFDAVCKSFGLDEFPYIGGAAPRTVVTGSVFTANESPADQLIPFHHEMAQSKSHPGVLFFYCMKAPPEGGETPIVLSNLVYERIRGEFPHFVSELEQKGVRYVRVLPEVDDPSSAIGRGWKSTFVVDTKDDAERVGREMGMELEWLEGNLLKTTTAVIPATKKDPRTGKTSWFNSIVAAFTGWKDTRNDPRKAVVFGDGSPLDADALRRCQEIMNELAVAFEWKRGDVLVIDNWVTLHSRNSFKGERVIYASLWK</sequence>